<reference evidence="2" key="1">
    <citation type="journal article" date="2019" name="Int. J. Syst. Evol. Microbiol.">
        <title>The Global Catalogue of Microorganisms (GCM) 10K type strain sequencing project: providing services to taxonomists for standard genome sequencing and annotation.</title>
        <authorList>
            <consortium name="The Broad Institute Genomics Platform"/>
            <consortium name="The Broad Institute Genome Sequencing Center for Infectious Disease"/>
            <person name="Wu L."/>
            <person name="Ma J."/>
        </authorList>
    </citation>
    <scope>NUCLEOTIDE SEQUENCE [LARGE SCALE GENOMIC DNA]</scope>
    <source>
        <strain evidence="2">CGMCC 4.7396</strain>
    </source>
</reference>
<dbReference type="EMBL" id="JBHRWO010000018">
    <property type="protein sequence ID" value="MFC3494428.1"/>
    <property type="molecule type" value="Genomic_DNA"/>
</dbReference>
<evidence type="ECO:0000313" key="2">
    <source>
        <dbReference type="Proteomes" id="UP001595712"/>
    </source>
</evidence>
<dbReference type="Proteomes" id="UP001595712">
    <property type="component" value="Unassembled WGS sequence"/>
</dbReference>
<name>A0ABV7Q3R8_9ACTN</name>
<comment type="caution">
    <text evidence="1">The sequence shown here is derived from an EMBL/GenBank/DDBJ whole genome shotgun (WGS) entry which is preliminary data.</text>
</comment>
<organism evidence="1 2">
    <name type="scientific">Glycomyces rhizosphaerae</name>
    <dbReference type="NCBI Taxonomy" id="2054422"/>
    <lineage>
        <taxon>Bacteria</taxon>
        <taxon>Bacillati</taxon>
        <taxon>Actinomycetota</taxon>
        <taxon>Actinomycetes</taxon>
        <taxon>Glycomycetales</taxon>
        <taxon>Glycomycetaceae</taxon>
        <taxon>Glycomyces</taxon>
    </lineage>
</organism>
<proteinExistence type="predicted"/>
<dbReference type="RefSeq" id="WP_387978173.1">
    <property type="nucleotide sequence ID" value="NZ_JBHRWO010000018.1"/>
</dbReference>
<keyword evidence="1" id="KW-0808">Transferase</keyword>
<accession>A0ABV7Q3R8</accession>
<dbReference type="InterPro" id="IPR014942">
    <property type="entry name" value="AbiEii"/>
</dbReference>
<keyword evidence="2" id="KW-1185">Reference proteome</keyword>
<protein>
    <submittedName>
        <fullName evidence="1">Nucleotidyl transferase AbiEii/AbiGii toxin family protein</fullName>
    </submittedName>
</protein>
<sequence>MSPNPQHGTPSGDAFLAIQQHSRKHRLDVQEQMTLYSLEGLLARIATSPFREDFVLKGGVLLAAFSLRRPTKDIDLQATRLANDLDEVAERFRVIAAIDVEDGLAFDPASVAARTIRDGDDYNGVRVKLMGRLGRARLSIGVDVNFGDPIWPRPVEVTVPRLVDDGRGPVTMLGYPLPMVIAEKTVTVIQRGTVNTRWRDFADLHTISRSRDIAAGELRAALDVVAEYRGAVLRPLLPELASMPEIAQSRWAAWRRRQAHVASLPEDFADVLGRVAAFVDPVLHEVWSASAGWDAAATKWSQT</sequence>
<dbReference type="Pfam" id="PF08843">
    <property type="entry name" value="AbiEii"/>
    <property type="match status" value="1"/>
</dbReference>
<dbReference type="GO" id="GO:0016740">
    <property type="term" value="F:transferase activity"/>
    <property type="evidence" value="ECO:0007669"/>
    <property type="project" value="UniProtKB-KW"/>
</dbReference>
<evidence type="ECO:0000313" key="1">
    <source>
        <dbReference type="EMBL" id="MFC3494428.1"/>
    </source>
</evidence>
<gene>
    <name evidence="1" type="ORF">ACFO8M_18235</name>
</gene>